<keyword evidence="2" id="KW-1133">Transmembrane helix</keyword>
<proteinExistence type="predicted"/>
<protein>
    <submittedName>
        <fullName evidence="3">Uncharacterized protein</fullName>
    </submittedName>
</protein>
<feature type="transmembrane region" description="Helical" evidence="2">
    <location>
        <begin position="112"/>
        <end position="136"/>
    </location>
</feature>
<evidence type="ECO:0000256" key="2">
    <source>
        <dbReference type="SAM" id="Phobius"/>
    </source>
</evidence>
<feature type="transmembrane region" description="Helical" evidence="2">
    <location>
        <begin position="42"/>
        <end position="60"/>
    </location>
</feature>
<dbReference type="AlphaFoldDB" id="A0A9Y2JVY4"/>
<sequence length="263" mass="27881">MSTEAERAMSLRWLASRGQPVAAPTPFLDALLATRNVAIRSVLPWLLLFAVLALVGSIGYRSLFGSGATVSTPAYFACFAIQLTMWLSARSRQRALAKETRPWPGATHERPGGWFLASAALAYGGGAALALVLFFATPARTYALSWLGLLVLSALCSGCVLAGFLRAPVLAVDEPSLAVYRALLAENIHAAAPALAAVPPILDVALGNRLPAAYAPWLVAYAALAVVTELVAYVRSRRPLPPGHYGDPLPAQTDVDWAPPEPR</sequence>
<keyword evidence="2" id="KW-0472">Membrane</keyword>
<dbReference type="RefSeq" id="WP_286002022.1">
    <property type="nucleotide sequence ID" value="NZ_CP127295.1"/>
</dbReference>
<feature type="transmembrane region" description="Helical" evidence="2">
    <location>
        <begin position="142"/>
        <end position="165"/>
    </location>
</feature>
<feature type="region of interest" description="Disordered" evidence="1">
    <location>
        <begin position="244"/>
        <end position="263"/>
    </location>
</feature>
<organism evidence="3 4">
    <name type="scientific">Amycolatopsis mongoliensis</name>
    <dbReference type="NCBI Taxonomy" id="715475"/>
    <lineage>
        <taxon>Bacteria</taxon>
        <taxon>Bacillati</taxon>
        <taxon>Actinomycetota</taxon>
        <taxon>Actinomycetes</taxon>
        <taxon>Pseudonocardiales</taxon>
        <taxon>Pseudonocardiaceae</taxon>
        <taxon>Amycolatopsis</taxon>
    </lineage>
</organism>
<reference evidence="3 4" key="1">
    <citation type="submission" date="2023-06" db="EMBL/GenBank/DDBJ databases">
        <authorList>
            <person name="Oyuntsetseg B."/>
            <person name="Kim S.B."/>
        </authorList>
    </citation>
    <scope>NUCLEOTIDE SEQUENCE [LARGE SCALE GENOMIC DNA]</scope>
    <source>
        <strain evidence="3 4">4-36</strain>
    </source>
</reference>
<feature type="transmembrane region" description="Helical" evidence="2">
    <location>
        <begin position="214"/>
        <end position="234"/>
    </location>
</feature>
<keyword evidence="4" id="KW-1185">Reference proteome</keyword>
<evidence type="ECO:0000313" key="3">
    <source>
        <dbReference type="EMBL" id="WIY05741.1"/>
    </source>
</evidence>
<evidence type="ECO:0000313" key="4">
    <source>
        <dbReference type="Proteomes" id="UP001239397"/>
    </source>
</evidence>
<name>A0A9Y2JVY4_9PSEU</name>
<dbReference type="Proteomes" id="UP001239397">
    <property type="component" value="Chromosome"/>
</dbReference>
<dbReference type="EMBL" id="CP127295">
    <property type="protein sequence ID" value="WIY05741.1"/>
    <property type="molecule type" value="Genomic_DNA"/>
</dbReference>
<keyword evidence="2" id="KW-0812">Transmembrane</keyword>
<gene>
    <name evidence="3" type="ORF">QRX60_18535</name>
</gene>
<accession>A0A9Y2JVY4</accession>
<dbReference type="KEGG" id="amog:QRX60_18535"/>
<evidence type="ECO:0000256" key="1">
    <source>
        <dbReference type="SAM" id="MobiDB-lite"/>
    </source>
</evidence>